<accession>A0AAV2QM54</accession>
<feature type="compositionally biased region" description="Pro residues" evidence="1">
    <location>
        <begin position="50"/>
        <end position="60"/>
    </location>
</feature>
<comment type="caution">
    <text evidence="2">The sequence shown here is derived from an EMBL/GenBank/DDBJ whole genome shotgun (WGS) entry which is preliminary data.</text>
</comment>
<name>A0AAV2QM54_MEGNR</name>
<sequence length="99" mass="10022">MIPTPLSLQKSVSREEGAKASTSKQTGATSSAVITLADDPPVVPVSRSHTPPPPPPPTPEPRSLEMGVVSSSSSSSSSPSPLSSPPSDNTSGVKKKMGM</sequence>
<organism evidence="2 3">
    <name type="scientific">Meganyctiphanes norvegica</name>
    <name type="common">Northern krill</name>
    <name type="synonym">Thysanopoda norvegica</name>
    <dbReference type="NCBI Taxonomy" id="48144"/>
    <lineage>
        <taxon>Eukaryota</taxon>
        <taxon>Metazoa</taxon>
        <taxon>Ecdysozoa</taxon>
        <taxon>Arthropoda</taxon>
        <taxon>Crustacea</taxon>
        <taxon>Multicrustacea</taxon>
        <taxon>Malacostraca</taxon>
        <taxon>Eumalacostraca</taxon>
        <taxon>Eucarida</taxon>
        <taxon>Euphausiacea</taxon>
        <taxon>Euphausiidae</taxon>
        <taxon>Meganyctiphanes</taxon>
    </lineage>
</organism>
<feature type="compositionally biased region" description="Low complexity" evidence="1">
    <location>
        <begin position="70"/>
        <end position="87"/>
    </location>
</feature>
<feature type="compositionally biased region" description="Polar residues" evidence="1">
    <location>
        <begin position="1"/>
        <end position="11"/>
    </location>
</feature>
<feature type="region of interest" description="Disordered" evidence="1">
    <location>
        <begin position="1"/>
        <end position="99"/>
    </location>
</feature>
<feature type="compositionally biased region" description="Polar residues" evidence="1">
    <location>
        <begin position="20"/>
        <end position="33"/>
    </location>
</feature>
<gene>
    <name evidence="2" type="ORF">MNOR_LOCUS13451</name>
</gene>
<evidence type="ECO:0000313" key="2">
    <source>
        <dbReference type="EMBL" id="CAL4088060.1"/>
    </source>
</evidence>
<evidence type="ECO:0000313" key="3">
    <source>
        <dbReference type="Proteomes" id="UP001497623"/>
    </source>
</evidence>
<dbReference type="AlphaFoldDB" id="A0AAV2QM54"/>
<protein>
    <submittedName>
        <fullName evidence="2">Uncharacterized protein</fullName>
    </submittedName>
</protein>
<proteinExistence type="predicted"/>
<keyword evidence="3" id="KW-1185">Reference proteome</keyword>
<dbReference type="EMBL" id="CAXKWB010007703">
    <property type="protein sequence ID" value="CAL4088060.1"/>
    <property type="molecule type" value="Genomic_DNA"/>
</dbReference>
<reference evidence="2 3" key="1">
    <citation type="submission" date="2024-05" db="EMBL/GenBank/DDBJ databases">
        <authorList>
            <person name="Wallberg A."/>
        </authorList>
    </citation>
    <scope>NUCLEOTIDE SEQUENCE [LARGE SCALE GENOMIC DNA]</scope>
</reference>
<evidence type="ECO:0000256" key="1">
    <source>
        <dbReference type="SAM" id="MobiDB-lite"/>
    </source>
</evidence>
<dbReference type="Proteomes" id="UP001497623">
    <property type="component" value="Unassembled WGS sequence"/>
</dbReference>